<organism evidence="1 2">
    <name type="scientific">Klebsiella phage vB_KpnM-VAC25</name>
    <dbReference type="NCBI Taxonomy" id="2866703"/>
    <lineage>
        <taxon>Viruses</taxon>
        <taxon>Duplodnaviria</taxon>
        <taxon>Heunggongvirae</taxon>
        <taxon>Uroviricota</taxon>
        <taxon>Caudoviricetes</taxon>
        <taxon>Autographivirales</taxon>
        <taxon>Autoscriptoviridae</taxon>
        <taxon>Slopekvirinae</taxon>
        <taxon>Drulisvirus</taxon>
        <taxon>Drulisvirus VAC25</taxon>
    </lineage>
</organism>
<accession>A0A976M161</accession>
<sequence length="40" mass="4480">MEGPGWCTSIPETKNYYTRPWASLTLNDGNCPHRGCPGRI</sequence>
<reference evidence="1" key="1">
    <citation type="submission" date="2021-07" db="EMBL/GenBank/DDBJ databases">
        <authorList>
            <person name="Bleriot I."/>
            <person name="Blasco L."/>
            <person name="Pacios O."/>
            <person name="Fernandez-Garcia L."/>
            <person name="Ambroa A."/>
            <person name="Lopez M."/>
            <person name="Ortiz-Cartagena C."/>
            <person name="Fernandez-Cuenca F."/>
            <person name="Oteo J."/>
            <person name="Pascual A."/>
            <person name="Martinez-Martinez L."/>
            <person name="Domingo-Calap P."/>
            <person name="Wood T.K."/>
            <person name="Tomas M."/>
        </authorList>
    </citation>
    <scope>NUCLEOTIDE SEQUENCE</scope>
</reference>
<dbReference type="Proteomes" id="UP001144669">
    <property type="component" value="Segment"/>
</dbReference>
<evidence type="ECO:0000313" key="2">
    <source>
        <dbReference type="Proteomes" id="UP001144669"/>
    </source>
</evidence>
<protein>
    <submittedName>
        <fullName evidence="1">Protein-tyrosine-phosphatase</fullName>
    </submittedName>
</protein>
<dbReference type="EMBL" id="MZ571827">
    <property type="protein sequence ID" value="UEW68137.1"/>
    <property type="molecule type" value="Genomic_DNA"/>
</dbReference>
<evidence type="ECO:0000313" key="1">
    <source>
        <dbReference type="EMBL" id="UEW68137.1"/>
    </source>
</evidence>
<keyword evidence="2" id="KW-1185">Reference proteome</keyword>
<name>A0A976M161_9CAUD</name>
<proteinExistence type="predicted"/>